<accession>D1LHJ6</accession>
<dbReference type="EMBL" id="PZZH01000003">
    <property type="protein sequence ID" value="PTN72682.1"/>
    <property type="molecule type" value="Genomic_DNA"/>
</dbReference>
<name>D1LHJ6_ENTFL</name>
<dbReference type="AlphaFoldDB" id="D1LHJ6"/>
<reference evidence="2 3" key="2">
    <citation type="submission" date="2018-04" db="EMBL/GenBank/DDBJ databases">
        <authorList>
            <person name="Van Tyne D."/>
        </authorList>
    </citation>
    <scope>NUCLEOTIDE SEQUENCE [LARGE SCALE GENOMIC DNA]</scope>
    <source>
        <strain evidence="2 3">B2535</strain>
    </source>
</reference>
<dbReference type="Proteomes" id="UP000244140">
    <property type="component" value="Unassembled WGS sequence"/>
</dbReference>
<proteinExistence type="predicted"/>
<evidence type="ECO:0000313" key="1">
    <source>
        <dbReference type="EMBL" id="ACY95584.1"/>
    </source>
</evidence>
<keyword evidence="1" id="KW-0614">Plasmid</keyword>
<dbReference type="EMBL" id="GU046453">
    <property type="protein sequence ID" value="ACY95584.1"/>
    <property type="molecule type" value="Genomic_DNA"/>
</dbReference>
<dbReference type="RefSeq" id="WP_002369939.1">
    <property type="nucleotide sequence ID" value="NC_013533.1"/>
</dbReference>
<evidence type="ECO:0000313" key="2">
    <source>
        <dbReference type="EMBL" id="PTN72682.1"/>
    </source>
</evidence>
<gene>
    <name evidence="2" type="ORF">DAI13_17135</name>
</gene>
<evidence type="ECO:0000313" key="3">
    <source>
        <dbReference type="Proteomes" id="UP000244140"/>
    </source>
</evidence>
<sequence length="270" mass="31672">MNNKDVEQKKYEIIVFTKASKEVFDYTFNKVSSENCNMSDEVDVPLLILGMNIIERATTLLNLCMLERYDSVGVLSRSILEQHLYLKYILQKDTKKRVCAFHCISRLNNLNCMIELEKENPEDPSLYTPEEISTELPGATSLRELWKHYERKYFSLFKFPPKRWYEKNFYDLDESKKTSIRNLMDSLDMDRQMHIIFYKMTSMDVHGTGVFNYVAAKSGRNSGISLNMIEKTTQIIVRNTLVDLLAYYKLDSGEVREQLLIIQNMSNKET</sequence>
<protein>
    <submittedName>
        <fullName evidence="1">Uncharacterized protein</fullName>
    </submittedName>
</protein>
<organism evidence="1">
    <name type="scientific">Enterococcus faecalis</name>
    <name type="common">Streptococcus faecalis</name>
    <dbReference type="NCBI Taxonomy" id="1351"/>
    <lineage>
        <taxon>Bacteria</taxon>
        <taxon>Bacillati</taxon>
        <taxon>Bacillota</taxon>
        <taxon>Bacilli</taxon>
        <taxon>Lactobacillales</taxon>
        <taxon>Enterococcaceae</taxon>
        <taxon>Enterococcus</taxon>
    </lineage>
</organism>
<reference evidence="1" key="1">
    <citation type="submission" date="2009-09" db="EMBL/GenBank/DDBJ databases">
        <title>A novel conjugative plasmid from Enterococcus faecalis E99 confers resistance to ultraviolet radiation.</title>
        <authorList>
            <person name="Coburn P.S."/>
            <person name="Baghdayan A.S."/>
            <person name="Craig N."/>
            <person name="Burroughs A."/>
            <person name="Tendolkar P."/>
            <person name="Miller K."/>
            <person name="Najar F.Z."/>
            <person name="Shankar N."/>
        </authorList>
    </citation>
    <scope>NUCLEOTIDE SEQUENCE</scope>
    <source>
        <strain evidence="1">E99</strain>
        <plasmid evidence="1">pBEE99</plasmid>
    </source>
</reference>
<dbReference type="InterPro" id="IPR043733">
    <property type="entry name" value="DUF5677"/>
</dbReference>
<geneLocation type="plasmid" evidence="1">
    <name>pBEE99</name>
</geneLocation>
<dbReference type="Pfam" id="PF18928">
    <property type="entry name" value="DUF5677"/>
    <property type="match status" value="1"/>
</dbReference>